<evidence type="ECO:0000313" key="1">
    <source>
        <dbReference type="EMBL" id="GDY59561.1"/>
    </source>
</evidence>
<dbReference type="RefSeq" id="WP_137981736.1">
    <property type="nucleotide sequence ID" value="NZ_BAAASO010000014.1"/>
</dbReference>
<dbReference type="OrthoDB" id="4336054at2"/>
<dbReference type="Proteomes" id="UP000301309">
    <property type="component" value="Unassembled WGS sequence"/>
</dbReference>
<sequence>MGAELLDAGAAGLSAQAVRHRGPAGVHRRHPVREAAGATAVRTTCAAVLAAGAEVDWDTWFPVRGRAVPLPAHPWQREHHLNGAPDWWMAGPGGGRQESGHHLLRDRLPTVEPTWRTPVEPSRHGWIGDHRVSG</sequence>
<dbReference type="Gene3D" id="3.30.70.3290">
    <property type="match status" value="1"/>
</dbReference>
<name>A0A4D4LDA5_STRVO</name>
<reference evidence="1 2" key="1">
    <citation type="journal article" date="2020" name="Int. J. Syst. Evol. Microbiol.">
        <title>Reclassification of Streptomyces castelarensis and Streptomyces sporoclivatus as later heterotypic synonyms of Streptomyces antimycoticus.</title>
        <authorList>
            <person name="Komaki H."/>
            <person name="Tamura T."/>
        </authorList>
    </citation>
    <scope>NUCLEOTIDE SEQUENCE [LARGE SCALE GENOMIC DNA]</scope>
    <source>
        <strain evidence="1 2">NBRC 13459</strain>
    </source>
</reference>
<evidence type="ECO:0000313" key="2">
    <source>
        <dbReference type="Proteomes" id="UP000301309"/>
    </source>
</evidence>
<comment type="caution">
    <text evidence="1">The sequence shown here is derived from an EMBL/GenBank/DDBJ whole genome shotgun (WGS) entry which is preliminary data.</text>
</comment>
<accession>A0A4D4LDA5</accession>
<keyword evidence="2" id="KW-1185">Reference proteome</keyword>
<dbReference type="AlphaFoldDB" id="A0A4D4LDA5"/>
<proteinExistence type="predicted"/>
<dbReference type="EMBL" id="BJHW01000002">
    <property type="protein sequence ID" value="GDY59561.1"/>
    <property type="molecule type" value="Genomic_DNA"/>
</dbReference>
<gene>
    <name evidence="1" type="ORF">SVIO_101840</name>
</gene>
<organism evidence="1 2">
    <name type="scientific">Streptomyces violaceusniger</name>
    <dbReference type="NCBI Taxonomy" id="68280"/>
    <lineage>
        <taxon>Bacteria</taxon>
        <taxon>Bacillati</taxon>
        <taxon>Actinomycetota</taxon>
        <taxon>Actinomycetes</taxon>
        <taxon>Kitasatosporales</taxon>
        <taxon>Streptomycetaceae</taxon>
        <taxon>Streptomyces</taxon>
        <taxon>Streptomyces violaceusniger group</taxon>
    </lineage>
</organism>
<protein>
    <submittedName>
        <fullName evidence="1">Uncharacterized protein</fullName>
    </submittedName>
</protein>